<feature type="region of interest" description="Disordered" evidence="1">
    <location>
        <begin position="1"/>
        <end position="32"/>
    </location>
</feature>
<gene>
    <name evidence="2" type="ORF">GV794_02095</name>
</gene>
<accession>A0ABX0CD14</accession>
<sequence>MARTPFTITRVPKPRRVAAASEPAGRTTPSAASVCPDCGALIADAGLHRAHHDRTDRWAARVSEVLRTVVAALRIHTDLPADENTMPTSEGGRHA</sequence>
<evidence type="ECO:0008006" key="4">
    <source>
        <dbReference type="Google" id="ProtNLM"/>
    </source>
</evidence>
<dbReference type="RefSeq" id="WP_163828078.1">
    <property type="nucleotide sequence ID" value="NZ_JAAGUX010000002.1"/>
</dbReference>
<proteinExistence type="predicted"/>
<dbReference type="EMBL" id="JAAGUX010000002">
    <property type="protein sequence ID" value="NEW54458.1"/>
    <property type="molecule type" value="Genomic_DNA"/>
</dbReference>
<protein>
    <recommendedName>
        <fullName evidence="4">C2H2-type domain-containing protein</fullName>
    </recommendedName>
</protein>
<keyword evidence="3" id="KW-1185">Reference proteome</keyword>
<reference evidence="2 3" key="1">
    <citation type="submission" date="2020-01" db="EMBL/GenBank/DDBJ databases">
        <title>Genetics and antimicrobial susceptibilities of Nocardia species isolated from the soil; a comparison with species isolated from humans.</title>
        <authorList>
            <person name="Carrasco G."/>
            <person name="Monzon S."/>
            <person name="Sansegundo M."/>
            <person name="Garcia E."/>
            <person name="Garrido N."/>
            <person name="Medina M.J."/>
            <person name="Villalon P."/>
            <person name="Ramirez-Arocha A.C."/>
            <person name="Jimenez P."/>
            <person name="Cuesta I."/>
            <person name="Valdezate S."/>
        </authorList>
    </citation>
    <scope>NUCLEOTIDE SEQUENCE [LARGE SCALE GENOMIC DNA]</scope>
    <source>
        <strain evidence="2 3">CNM20110649</strain>
    </source>
</reference>
<evidence type="ECO:0000313" key="2">
    <source>
        <dbReference type="EMBL" id="NEW54458.1"/>
    </source>
</evidence>
<comment type="caution">
    <text evidence="2">The sequence shown here is derived from an EMBL/GenBank/DDBJ whole genome shotgun (WGS) entry which is preliminary data.</text>
</comment>
<evidence type="ECO:0000313" key="3">
    <source>
        <dbReference type="Proteomes" id="UP000470876"/>
    </source>
</evidence>
<evidence type="ECO:0000256" key="1">
    <source>
        <dbReference type="SAM" id="MobiDB-lite"/>
    </source>
</evidence>
<dbReference type="Proteomes" id="UP000470876">
    <property type="component" value="Unassembled WGS sequence"/>
</dbReference>
<organism evidence="2 3">
    <name type="scientific">Nocardia cyriacigeorgica</name>
    <dbReference type="NCBI Taxonomy" id="135487"/>
    <lineage>
        <taxon>Bacteria</taxon>
        <taxon>Bacillati</taxon>
        <taxon>Actinomycetota</taxon>
        <taxon>Actinomycetes</taxon>
        <taxon>Mycobacteriales</taxon>
        <taxon>Nocardiaceae</taxon>
        <taxon>Nocardia</taxon>
    </lineage>
</organism>
<name>A0ABX0CD14_9NOCA</name>